<dbReference type="FunFam" id="3.40.50.150:FF:000251">
    <property type="entry name" value="Putative RNA methylase"/>
    <property type="match status" value="1"/>
</dbReference>
<dbReference type="InterPro" id="IPR000241">
    <property type="entry name" value="RlmKL-like_Mtase"/>
</dbReference>
<organism evidence="17">
    <name type="scientific">Candidatus Methanophaga sp. ANME-1 ERB7</name>
    <dbReference type="NCBI Taxonomy" id="2759913"/>
    <lineage>
        <taxon>Archaea</taxon>
        <taxon>Methanobacteriati</taxon>
        <taxon>Methanobacteriota</taxon>
        <taxon>Stenosarchaea group</taxon>
        <taxon>Methanomicrobia</taxon>
        <taxon>Candidatus Methanophagales</taxon>
        <taxon>Candidatus Methanophagaceae</taxon>
        <taxon>Candidatus Methanophaga</taxon>
    </lineage>
</organism>
<dbReference type="EMBL" id="MT631625">
    <property type="protein sequence ID" value="QNO55687.1"/>
    <property type="molecule type" value="Genomic_DNA"/>
</dbReference>
<proteinExistence type="inferred from homology"/>
<evidence type="ECO:0000259" key="16">
    <source>
        <dbReference type="PROSITE" id="PS51165"/>
    </source>
</evidence>
<evidence type="ECO:0000256" key="1">
    <source>
        <dbReference type="ARBA" id="ARBA00004496"/>
    </source>
</evidence>
<dbReference type="PANTHER" id="PTHR14911:SF21">
    <property type="entry name" value="N2-METHYLGUANOSINE TRNA METHYLTRANSFERASE"/>
    <property type="match status" value="1"/>
</dbReference>
<evidence type="ECO:0000256" key="4">
    <source>
        <dbReference type="ARBA" id="ARBA00022555"/>
    </source>
</evidence>
<evidence type="ECO:0000256" key="2">
    <source>
        <dbReference type="ARBA" id="ARBA00011245"/>
    </source>
</evidence>
<comment type="function">
    <text evidence="11">Catalyzes the adenosylmethionine-dependent methylation of the exocyclic amino group (N(2)) of guanosine at position 10 of various tRNAs. Acts via a two-step process that leads to the formation of either N(2)-monomethyl (m(2)G) or N(2)-dimethylguanosine (m(2)(2)G).</text>
</comment>
<keyword evidence="6 17" id="KW-0808">Transferase</keyword>
<evidence type="ECO:0000256" key="9">
    <source>
        <dbReference type="ARBA" id="ARBA00022884"/>
    </source>
</evidence>
<dbReference type="InterPro" id="IPR029063">
    <property type="entry name" value="SAM-dependent_MTases_sf"/>
</dbReference>
<reference evidence="17" key="1">
    <citation type="submission" date="2020-06" db="EMBL/GenBank/DDBJ databases">
        <title>Unique genomic features of the anaerobic methanotrophic archaea.</title>
        <authorList>
            <person name="Chadwick G.L."/>
            <person name="Skennerton C.T."/>
            <person name="Laso-Perez R."/>
            <person name="Leu A.O."/>
            <person name="Speth D.R."/>
            <person name="Yu H."/>
            <person name="Morgan-Lang C."/>
            <person name="Hatzenpichler R."/>
            <person name="Goudeau D."/>
            <person name="Malmstrom R."/>
            <person name="Brazelton W.J."/>
            <person name="Woyke T."/>
            <person name="Hallam S.J."/>
            <person name="Tyson G.W."/>
            <person name="Wegener G."/>
            <person name="Boetius A."/>
            <person name="Orphan V."/>
        </authorList>
    </citation>
    <scope>NUCLEOTIDE SEQUENCE</scope>
</reference>
<comment type="catalytic activity">
    <reaction evidence="10">
        <text>guanosine(10) in tRNA + 2 S-adenosyl-L-methionine = N(2)-dimethylguanosine(10) in tRNA + 2 S-adenosyl-L-homocysteine + 2 H(+)</text>
        <dbReference type="Rhea" id="RHEA:43124"/>
        <dbReference type="Rhea" id="RHEA-COMP:10355"/>
        <dbReference type="Rhea" id="RHEA-COMP:10358"/>
        <dbReference type="ChEBI" id="CHEBI:15378"/>
        <dbReference type="ChEBI" id="CHEBI:57856"/>
        <dbReference type="ChEBI" id="CHEBI:59789"/>
        <dbReference type="ChEBI" id="CHEBI:74269"/>
        <dbReference type="ChEBI" id="CHEBI:74513"/>
        <dbReference type="EC" id="2.1.1.213"/>
    </reaction>
</comment>
<evidence type="ECO:0000256" key="7">
    <source>
        <dbReference type="ARBA" id="ARBA00022691"/>
    </source>
</evidence>
<comment type="subunit">
    <text evidence="2">Monomer.</text>
</comment>
<evidence type="ECO:0000256" key="5">
    <source>
        <dbReference type="ARBA" id="ARBA00022603"/>
    </source>
</evidence>
<dbReference type="Pfam" id="PF01170">
    <property type="entry name" value="UPF0020"/>
    <property type="match status" value="1"/>
</dbReference>
<dbReference type="CDD" id="cd02440">
    <property type="entry name" value="AdoMet_MTases"/>
    <property type="match status" value="1"/>
</dbReference>
<dbReference type="GO" id="GO:0005737">
    <property type="term" value="C:cytoplasm"/>
    <property type="evidence" value="ECO:0007669"/>
    <property type="project" value="UniProtKB-SubCell"/>
</dbReference>
<dbReference type="PANTHER" id="PTHR14911">
    <property type="entry name" value="THUMP DOMAIN-CONTAINING"/>
    <property type="match status" value="1"/>
</dbReference>
<dbReference type="SUPFAM" id="SSF53335">
    <property type="entry name" value="S-adenosyl-L-methionine-dependent methyltransferases"/>
    <property type="match status" value="1"/>
</dbReference>
<gene>
    <name evidence="17" type="ORF">EEOEGNLI_00024</name>
</gene>
<evidence type="ECO:0000256" key="11">
    <source>
        <dbReference type="ARBA" id="ARBA00054380"/>
    </source>
</evidence>
<protein>
    <recommendedName>
        <fullName evidence="13">tRNA (guanine(10)-N(2))-dimethyltransferase</fullName>
        <ecNumber evidence="13">2.1.1.213</ecNumber>
    </recommendedName>
    <alternativeName>
        <fullName evidence="14">tRNA:G10 dimethyltransferase</fullName>
    </alternativeName>
</protein>
<dbReference type="GO" id="GO:0160101">
    <property type="term" value="F:tRNA (guanine(10)-N2)-dimethyltransferase activity"/>
    <property type="evidence" value="ECO:0007669"/>
    <property type="project" value="UniProtKB-EC"/>
</dbReference>
<keyword evidence="9 15" id="KW-0694">RNA-binding</keyword>
<evidence type="ECO:0000256" key="15">
    <source>
        <dbReference type="PROSITE-ProRule" id="PRU00529"/>
    </source>
</evidence>
<evidence type="ECO:0000256" key="13">
    <source>
        <dbReference type="ARBA" id="ARBA00066936"/>
    </source>
</evidence>
<keyword evidence="4" id="KW-0820">tRNA-binding</keyword>
<dbReference type="PROSITE" id="PS51165">
    <property type="entry name" value="THUMP"/>
    <property type="match status" value="1"/>
</dbReference>
<keyword evidence="8" id="KW-0819">tRNA processing</keyword>
<dbReference type="Gene3D" id="3.40.50.150">
    <property type="entry name" value="Vaccinia Virus protein VP39"/>
    <property type="match status" value="1"/>
</dbReference>
<name>A0A7G9Z603_9EURY</name>
<evidence type="ECO:0000256" key="12">
    <source>
        <dbReference type="ARBA" id="ARBA00061338"/>
    </source>
</evidence>
<dbReference type="CDD" id="cd11715">
    <property type="entry name" value="THUMP_AdoMetMT"/>
    <property type="match status" value="1"/>
</dbReference>
<evidence type="ECO:0000256" key="6">
    <source>
        <dbReference type="ARBA" id="ARBA00022679"/>
    </source>
</evidence>
<dbReference type="InterPro" id="IPR004114">
    <property type="entry name" value="THUMP_dom"/>
</dbReference>
<comment type="subcellular location">
    <subcellularLocation>
        <location evidence="1">Cytoplasm</location>
    </subcellularLocation>
</comment>
<keyword evidence="5 17" id="KW-0489">Methyltransferase</keyword>
<keyword evidence="3" id="KW-0963">Cytoplasm</keyword>
<feature type="domain" description="THUMP" evidence="16">
    <location>
        <begin position="48"/>
        <end position="152"/>
    </location>
</feature>
<evidence type="ECO:0000256" key="14">
    <source>
        <dbReference type="ARBA" id="ARBA00082665"/>
    </source>
</evidence>
<dbReference type="AlphaFoldDB" id="A0A7G9Z603"/>
<evidence type="ECO:0000313" key="17">
    <source>
        <dbReference type="EMBL" id="QNO55687.1"/>
    </source>
</evidence>
<comment type="similarity">
    <text evidence="12">Belongs to the methyltransferase superfamily. Trm-G10 family.</text>
</comment>
<keyword evidence="7" id="KW-0949">S-adenosyl-L-methionine</keyword>
<dbReference type="SUPFAM" id="SSF143437">
    <property type="entry name" value="THUMP domain-like"/>
    <property type="match status" value="1"/>
</dbReference>
<dbReference type="GO" id="GO:0030488">
    <property type="term" value="P:tRNA methylation"/>
    <property type="evidence" value="ECO:0007669"/>
    <property type="project" value="TreeGrafter"/>
</dbReference>
<sequence>MLVAFELSGEHDTLPKAEVLACLNALRIVYDAKMFLNGILVIDAQIRSKTLAVLSNRLGMTHRIYEVNGMCEPKEDAILAMVKNADVYKFMETGSTFAVRVPKNNSYLEKKAQIEQVGAIIKGKGYKVNLSNPSNTFVLLLTEQTCFFCLLLHSTDKKRYEARKPQFRPFFSPGVILPKVARALVNLSGIKENQLFLDPFCGTGGLLIEAGMIGARVLGIDVQEQMVRGTAENLNFYGLTGALIVGDAAKTALRDNCIDAIATDMPYGRSSLIARSGFAPSLERLFPDALAQIHRLLKPGGKAVIVSNFPCSRSQGLFFRVLETYVYRVHKSLNRYITVLEKPFF</sequence>
<evidence type="ECO:0000256" key="10">
    <source>
        <dbReference type="ARBA" id="ARBA00051883"/>
    </source>
</evidence>
<dbReference type="GO" id="GO:0000049">
    <property type="term" value="F:tRNA binding"/>
    <property type="evidence" value="ECO:0007669"/>
    <property type="project" value="UniProtKB-KW"/>
</dbReference>
<dbReference type="InterPro" id="IPR053943">
    <property type="entry name" value="RlmKL-like_Mtase_CS"/>
</dbReference>
<evidence type="ECO:0000256" key="8">
    <source>
        <dbReference type="ARBA" id="ARBA00022694"/>
    </source>
</evidence>
<accession>A0A7G9Z603</accession>
<dbReference type="PROSITE" id="PS01261">
    <property type="entry name" value="UPF0020"/>
    <property type="match status" value="1"/>
</dbReference>
<dbReference type="EC" id="2.1.1.213" evidence="13"/>
<evidence type="ECO:0000256" key="3">
    <source>
        <dbReference type="ARBA" id="ARBA00022490"/>
    </source>
</evidence>